<dbReference type="InterPro" id="IPR041645">
    <property type="entry name" value="ADAMTS_CR_2"/>
</dbReference>
<accession>A0A183CCD0</accession>
<name>A0A183CCD0_GLOPA</name>
<dbReference type="GO" id="GO:0046872">
    <property type="term" value="F:metal ion binding"/>
    <property type="evidence" value="ECO:0007669"/>
    <property type="project" value="UniProtKB-KW"/>
</dbReference>
<dbReference type="Gene3D" id="2.20.100.10">
    <property type="entry name" value="Thrombospondin type-1 (TSP1) repeat"/>
    <property type="match status" value="1"/>
</dbReference>
<evidence type="ECO:0000259" key="9">
    <source>
        <dbReference type="Pfam" id="PF17771"/>
    </source>
</evidence>
<evidence type="ECO:0000313" key="11">
    <source>
        <dbReference type="WBParaSite" id="GPLIN_001053100"/>
    </source>
</evidence>
<keyword evidence="10" id="KW-1185">Reference proteome</keyword>
<dbReference type="SUPFAM" id="SSF82895">
    <property type="entry name" value="TSP-1 type 1 repeat"/>
    <property type="match status" value="1"/>
</dbReference>
<evidence type="ECO:0000256" key="8">
    <source>
        <dbReference type="SAM" id="MobiDB-lite"/>
    </source>
</evidence>
<sequence length="420" mass="47995">MAPTLGYNSNPWSWSSCSSAMLLRFLDHQRAQTQCLFDKPTERRYYEKMFETPSPGAVYTVSQQCKFVFGAAAEICPYMPTCRRLWCSVSYGYQMGCRTQHMPWADATPCGDNMWCHRGQCVGMSPMQRQPIGGAWGEWRPWRECSRTCGGGVQKAFRECDSPRPENGGKYCVGQRERYRPCNVQYSGIDQAVERINGTGPLRSDIYLHVLSVGNLNRPNIRYHFMTPISASAALAVTATAPATATATGASSFYWRTKNNWTECTLKCQGEQGEHVRCTRSFTNRPVAQAHCAGIQRPDMQKRMCNVYCFYKYLQWLNTDSAGRKCQPFVVVFQYICVRSYTNEKEEQALESECQPPPAAAVSVPSTELRQHQQQQQQQAQQQQQQQKLMAYSPSQHRWTALWAYSQWSQVLHCIDTRIL</sequence>
<protein>
    <submittedName>
        <fullName evidence="11">ADAM_CR_2 domain-containing protein</fullName>
    </submittedName>
</protein>
<feature type="region of interest" description="Disordered" evidence="8">
    <location>
        <begin position="349"/>
        <end position="380"/>
    </location>
</feature>
<dbReference type="PANTHER" id="PTHR13723:SF278">
    <property type="entry name" value="ADAM METALLOPEPTIDASE WITH THROMBOSPONDIN TYPE 1 MOTIF A, ISOFORM B"/>
    <property type="match status" value="1"/>
</dbReference>
<keyword evidence="6" id="KW-1015">Disulfide bond</keyword>
<dbReference type="GO" id="GO:0006508">
    <property type="term" value="P:proteolysis"/>
    <property type="evidence" value="ECO:0007669"/>
    <property type="project" value="TreeGrafter"/>
</dbReference>
<feature type="compositionally biased region" description="Low complexity" evidence="8">
    <location>
        <begin position="360"/>
        <end position="380"/>
    </location>
</feature>
<evidence type="ECO:0000256" key="7">
    <source>
        <dbReference type="ARBA" id="ARBA00023180"/>
    </source>
</evidence>
<keyword evidence="4" id="KW-0378">Hydrolase</keyword>
<dbReference type="FunFam" id="2.20.100.10:FF:000006">
    <property type="entry name" value="A disintegrin and metalloproteinase with thrombospondin motifs 1"/>
    <property type="match status" value="1"/>
</dbReference>
<dbReference type="Pfam" id="PF00090">
    <property type="entry name" value="TSP_1"/>
    <property type="match status" value="1"/>
</dbReference>
<dbReference type="PRINTS" id="PR01705">
    <property type="entry name" value="TSP1REPEAT"/>
</dbReference>
<dbReference type="PANTHER" id="PTHR13723">
    <property type="entry name" value="ADAMTS A DISINTEGRIN AND METALLOPROTEASE WITH THROMBOSPONDIN MOTIFS PROTEASE"/>
    <property type="match status" value="1"/>
</dbReference>
<evidence type="ECO:0000256" key="1">
    <source>
        <dbReference type="ARBA" id="ARBA00004613"/>
    </source>
</evidence>
<dbReference type="Gene3D" id="3.40.390.10">
    <property type="entry name" value="Collagenase (Catalytic Domain)"/>
    <property type="match status" value="1"/>
</dbReference>
<organism evidence="10 11">
    <name type="scientific">Globodera pallida</name>
    <name type="common">Potato cyst nematode worm</name>
    <name type="synonym">Heterodera pallida</name>
    <dbReference type="NCBI Taxonomy" id="36090"/>
    <lineage>
        <taxon>Eukaryota</taxon>
        <taxon>Metazoa</taxon>
        <taxon>Ecdysozoa</taxon>
        <taxon>Nematoda</taxon>
        <taxon>Chromadorea</taxon>
        <taxon>Rhabditida</taxon>
        <taxon>Tylenchina</taxon>
        <taxon>Tylenchomorpha</taxon>
        <taxon>Tylenchoidea</taxon>
        <taxon>Heteroderidae</taxon>
        <taxon>Heteroderinae</taxon>
        <taxon>Globodera</taxon>
    </lineage>
</organism>
<reference evidence="11" key="2">
    <citation type="submission" date="2016-06" db="UniProtKB">
        <authorList>
            <consortium name="WormBaseParasite"/>
        </authorList>
    </citation>
    <scope>IDENTIFICATION</scope>
</reference>
<feature type="domain" description="ADAMTS cysteine-rich" evidence="9">
    <location>
        <begin position="55"/>
        <end position="122"/>
    </location>
</feature>
<evidence type="ECO:0000256" key="6">
    <source>
        <dbReference type="ARBA" id="ARBA00023157"/>
    </source>
</evidence>
<keyword evidence="2" id="KW-0964">Secreted</keyword>
<dbReference type="GO" id="GO:0005576">
    <property type="term" value="C:extracellular region"/>
    <property type="evidence" value="ECO:0007669"/>
    <property type="project" value="UniProtKB-SubCell"/>
</dbReference>
<comment type="subcellular location">
    <subcellularLocation>
        <location evidence="1">Secreted</location>
    </subcellularLocation>
</comment>
<dbReference type="Proteomes" id="UP000050741">
    <property type="component" value="Unassembled WGS sequence"/>
</dbReference>
<dbReference type="Gene3D" id="3.40.1620.60">
    <property type="match status" value="1"/>
</dbReference>
<keyword evidence="5" id="KW-0862">Zinc</keyword>
<dbReference type="InterPro" id="IPR000884">
    <property type="entry name" value="TSP1_rpt"/>
</dbReference>
<evidence type="ECO:0000256" key="2">
    <source>
        <dbReference type="ARBA" id="ARBA00022525"/>
    </source>
</evidence>
<proteinExistence type="predicted"/>
<dbReference type="Pfam" id="PF17771">
    <property type="entry name" value="ADAMTS_CR_2"/>
    <property type="match status" value="1"/>
</dbReference>
<dbReference type="GO" id="GO:0004222">
    <property type="term" value="F:metalloendopeptidase activity"/>
    <property type="evidence" value="ECO:0007669"/>
    <property type="project" value="TreeGrafter"/>
</dbReference>
<reference evidence="10" key="1">
    <citation type="submission" date="2014-05" db="EMBL/GenBank/DDBJ databases">
        <title>The genome and life-stage specific transcriptomes of Globodera pallida elucidate key aspects of plant parasitism by a cyst nematode.</title>
        <authorList>
            <person name="Cotton J.A."/>
            <person name="Lilley C.J."/>
            <person name="Jones L.M."/>
            <person name="Kikuchi T."/>
            <person name="Reid A.J."/>
            <person name="Thorpe P."/>
            <person name="Tsai I.J."/>
            <person name="Beasley H."/>
            <person name="Blok V."/>
            <person name="Cock P.J.A."/>
            <person name="Van den Akker S.E."/>
            <person name="Holroyd N."/>
            <person name="Hunt M."/>
            <person name="Mantelin S."/>
            <person name="Naghra H."/>
            <person name="Pain A."/>
            <person name="Palomares-Rius J.E."/>
            <person name="Zarowiecki M."/>
            <person name="Berriman M."/>
            <person name="Jones J.T."/>
            <person name="Urwin P.E."/>
        </authorList>
    </citation>
    <scope>NUCLEOTIDE SEQUENCE [LARGE SCALE GENOMIC DNA]</scope>
    <source>
        <strain evidence="10">Lindley</strain>
    </source>
</reference>
<evidence type="ECO:0000256" key="4">
    <source>
        <dbReference type="ARBA" id="ARBA00022801"/>
    </source>
</evidence>
<dbReference type="InterPro" id="IPR024079">
    <property type="entry name" value="MetalloPept_cat_dom_sf"/>
</dbReference>
<dbReference type="WBParaSite" id="GPLIN_001053100">
    <property type="protein sequence ID" value="GPLIN_001053100"/>
    <property type="gene ID" value="GPLIN_001053100"/>
</dbReference>
<dbReference type="InterPro" id="IPR050439">
    <property type="entry name" value="ADAMTS_ADAMTS-like"/>
</dbReference>
<evidence type="ECO:0000256" key="3">
    <source>
        <dbReference type="ARBA" id="ARBA00022723"/>
    </source>
</evidence>
<dbReference type="GO" id="GO:0031012">
    <property type="term" value="C:extracellular matrix"/>
    <property type="evidence" value="ECO:0007669"/>
    <property type="project" value="TreeGrafter"/>
</dbReference>
<evidence type="ECO:0000256" key="5">
    <source>
        <dbReference type="ARBA" id="ARBA00022833"/>
    </source>
</evidence>
<dbReference type="AlphaFoldDB" id="A0A183CCD0"/>
<keyword evidence="3" id="KW-0479">Metal-binding</keyword>
<dbReference type="SMART" id="SM00209">
    <property type="entry name" value="TSP1"/>
    <property type="match status" value="1"/>
</dbReference>
<evidence type="ECO:0000313" key="10">
    <source>
        <dbReference type="Proteomes" id="UP000050741"/>
    </source>
</evidence>
<dbReference type="InterPro" id="IPR036383">
    <property type="entry name" value="TSP1_rpt_sf"/>
</dbReference>
<dbReference type="PROSITE" id="PS50092">
    <property type="entry name" value="TSP1"/>
    <property type="match status" value="1"/>
</dbReference>
<dbReference type="GO" id="GO:0030198">
    <property type="term" value="P:extracellular matrix organization"/>
    <property type="evidence" value="ECO:0007669"/>
    <property type="project" value="TreeGrafter"/>
</dbReference>
<keyword evidence="7" id="KW-0325">Glycoprotein</keyword>